<name>A0ABR3XKA6_9PEZI</name>
<dbReference type="EMBL" id="JAZHXJ010000077">
    <property type="protein sequence ID" value="KAL1876398.1"/>
    <property type="molecule type" value="Genomic_DNA"/>
</dbReference>
<evidence type="ECO:0000259" key="2">
    <source>
        <dbReference type="Pfam" id="PF00561"/>
    </source>
</evidence>
<dbReference type="InterPro" id="IPR029058">
    <property type="entry name" value="AB_hydrolase_fold"/>
</dbReference>
<reference evidence="3 4" key="1">
    <citation type="journal article" date="2024" name="Commun. Biol.">
        <title>Comparative genomic analysis of thermophilic fungi reveals convergent evolutionary adaptations and gene losses.</title>
        <authorList>
            <person name="Steindorff A.S."/>
            <person name="Aguilar-Pontes M.V."/>
            <person name="Robinson A.J."/>
            <person name="Andreopoulos B."/>
            <person name="LaButti K."/>
            <person name="Kuo A."/>
            <person name="Mondo S."/>
            <person name="Riley R."/>
            <person name="Otillar R."/>
            <person name="Haridas S."/>
            <person name="Lipzen A."/>
            <person name="Grimwood J."/>
            <person name="Schmutz J."/>
            <person name="Clum A."/>
            <person name="Reid I.D."/>
            <person name="Moisan M.C."/>
            <person name="Butler G."/>
            <person name="Nguyen T.T.M."/>
            <person name="Dewar K."/>
            <person name="Conant G."/>
            <person name="Drula E."/>
            <person name="Henrissat B."/>
            <person name="Hansel C."/>
            <person name="Singer S."/>
            <person name="Hutchinson M.I."/>
            <person name="de Vries R.P."/>
            <person name="Natvig D.O."/>
            <person name="Powell A.J."/>
            <person name="Tsang A."/>
            <person name="Grigoriev I.V."/>
        </authorList>
    </citation>
    <scope>NUCLEOTIDE SEQUENCE [LARGE SCALE GENOMIC DNA]</scope>
    <source>
        <strain evidence="3 4">ATCC 24622</strain>
    </source>
</reference>
<comment type="caution">
    <text evidence="3">The sequence shown here is derived from an EMBL/GenBank/DDBJ whole genome shotgun (WGS) entry which is preliminary data.</text>
</comment>
<evidence type="ECO:0000256" key="1">
    <source>
        <dbReference type="SAM" id="MobiDB-lite"/>
    </source>
</evidence>
<dbReference type="Gene3D" id="3.40.50.1820">
    <property type="entry name" value="alpha/beta hydrolase"/>
    <property type="match status" value="1"/>
</dbReference>
<gene>
    <name evidence="3" type="ORF">VTK73DRAFT_9337</name>
</gene>
<organism evidence="3 4">
    <name type="scientific">Phialemonium thermophilum</name>
    <dbReference type="NCBI Taxonomy" id="223376"/>
    <lineage>
        <taxon>Eukaryota</taxon>
        <taxon>Fungi</taxon>
        <taxon>Dikarya</taxon>
        <taxon>Ascomycota</taxon>
        <taxon>Pezizomycotina</taxon>
        <taxon>Sordariomycetes</taxon>
        <taxon>Sordariomycetidae</taxon>
        <taxon>Cephalothecales</taxon>
        <taxon>Cephalothecaceae</taxon>
        <taxon>Phialemonium</taxon>
    </lineage>
</organism>
<accession>A0ABR3XKA6</accession>
<proteinExistence type="predicted"/>
<feature type="region of interest" description="Disordered" evidence="1">
    <location>
        <begin position="245"/>
        <end position="310"/>
    </location>
</feature>
<sequence length="443" mass="47260">MAGWILGLRPKQADPRLIIAGPVALSIGLAALWRLCANTVGAGAEPLWITSPRKAVLQDLSDEEREALPYPPDALPGGRDVETPYGSIHVFEWGPEDGEKVLLLHGIGTPCIALYNIASRLVERGCRVMLFDLFGRGYSDAPTGIPYDARLYASQILLVLASSPLAWTGDEAFHLVGYSLGGGLSVAFARYFPRLLRSVTLVAGGGLVRRDHVGWRSRLLYWTGLLPESLRAWLVRRRISPAPARGEIETDDSGATDSASREGGGGGGSGGGSGSKQELTEGRAGGHGLRKGDSDASGGNSFDRAPLPLGRSGRKHTVASVMVWQLQNHAGFVPAFVSSIRHAPIYERREEWAALGRLLAARRAQSATEPSVAGLRGGKVLLVLGASDPVVVREELIQDATKVLGSEAFEVAVFDSGHEVAIVKGREVADAAVQFWQRQTGRA</sequence>
<dbReference type="Proteomes" id="UP001586593">
    <property type="component" value="Unassembled WGS sequence"/>
</dbReference>
<evidence type="ECO:0000313" key="4">
    <source>
        <dbReference type="Proteomes" id="UP001586593"/>
    </source>
</evidence>
<feature type="compositionally biased region" description="Gly residues" evidence="1">
    <location>
        <begin position="262"/>
        <end position="274"/>
    </location>
</feature>
<dbReference type="SUPFAM" id="SSF53474">
    <property type="entry name" value="alpha/beta-Hydrolases"/>
    <property type="match status" value="1"/>
</dbReference>
<dbReference type="PANTHER" id="PTHR43798">
    <property type="entry name" value="MONOACYLGLYCEROL LIPASE"/>
    <property type="match status" value="1"/>
</dbReference>
<keyword evidence="4" id="KW-1185">Reference proteome</keyword>
<evidence type="ECO:0000313" key="3">
    <source>
        <dbReference type="EMBL" id="KAL1876398.1"/>
    </source>
</evidence>
<dbReference type="PANTHER" id="PTHR43798:SF33">
    <property type="entry name" value="HYDROLASE, PUTATIVE (AFU_ORTHOLOGUE AFUA_2G14860)-RELATED"/>
    <property type="match status" value="1"/>
</dbReference>
<dbReference type="InterPro" id="IPR000073">
    <property type="entry name" value="AB_hydrolase_1"/>
</dbReference>
<dbReference type="PRINTS" id="PR00111">
    <property type="entry name" value="ABHYDROLASE"/>
</dbReference>
<feature type="domain" description="AB hydrolase-1" evidence="2">
    <location>
        <begin position="101"/>
        <end position="229"/>
    </location>
</feature>
<dbReference type="Pfam" id="PF00561">
    <property type="entry name" value="Abhydrolase_1"/>
    <property type="match status" value="1"/>
</dbReference>
<protein>
    <recommendedName>
        <fullName evidence="2">AB hydrolase-1 domain-containing protein</fullName>
    </recommendedName>
</protein>
<dbReference type="InterPro" id="IPR050266">
    <property type="entry name" value="AB_hydrolase_sf"/>
</dbReference>